<evidence type="ECO:0008006" key="3">
    <source>
        <dbReference type="Google" id="ProtNLM"/>
    </source>
</evidence>
<dbReference type="Proteomes" id="UP001497516">
    <property type="component" value="Chromosome 9"/>
</dbReference>
<dbReference type="EMBL" id="OZ034822">
    <property type="protein sequence ID" value="CAL1412701.1"/>
    <property type="molecule type" value="Genomic_DNA"/>
</dbReference>
<protein>
    <recommendedName>
        <fullName evidence="3">Zinc knuckle CX2CX4HX4C domain-containing protein</fullName>
    </recommendedName>
</protein>
<keyword evidence="2" id="KW-1185">Reference proteome</keyword>
<name>A0AAV2GPH2_9ROSI</name>
<accession>A0AAV2GPH2</accession>
<evidence type="ECO:0000313" key="1">
    <source>
        <dbReference type="EMBL" id="CAL1412701.1"/>
    </source>
</evidence>
<reference evidence="1 2" key="1">
    <citation type="submission" date="2024-04" db="EMBL/GenBank/DDBJ databases">
        <authorList>
            <person name="Fracassetti M."/>
        </authorList>
    </citation>
    <scope>NUCLEOTIDE SEQUENCE [LARGE SCALE GENOMIC DNA]</scope>
</reference>
<organism evidence="1 2">
    <name type="scientific">Linum trigynum</name>
    <dbReference type="NCBI Taxonomy" id="586398"/>
    <lineage>
        <taxon>Eukaryota</taxon>
        <taxon>Viridiplantae</taxon>
        <taxon>Streptophyta</taxon>
        <taxon>Embryophyta</taxon>
        <taxon>Tracheophyta</taxon>
        <taxon>Spermatophyta</taxon>
        <taxon>Magnoliopsida</taxon>
        <taxon>eudicotyledons</taxon>
        <taxon>Gunneridae</taxon>
        <taxon>Pentapetalae</taxon>
        <taxon>rosids</taxon>
        <taxon>fabids</taxon>
        <taxon>Malpighiales</taxon>
        <taxon>Linaceae</taxon>
        <taxon>Linum</taxon>
    </lineage>
</organism>
<sequence length="157" mass="18745">MDIMFHRVIDIDRATIQAQAYRKFIRIFVEVDVSKSLPDGFYIRHQQKRIRVEYKYERLYSLCYFCRKVDHTKLDYKPKKNCDMNGLPYPAMEKWGHGQERVLQSSPPEQINRWMRRTPRIGSLPLLTTPQLGCSTIRRPRRPVVGHKTPTRWAHTS</sequence>
<gene>
    <name evidence="1" type="ORF">LTRI10_LOCUS51975</name>
</gene>
<dbReference type="AlphaFoldDB" id="A0AAV2GPH2"/>
<proteinExistence type="predicted"/>
<evidence type="ECO:0000313" key="2">
    <source>
        <dbReference type="Proteomes" id="UP001497516"/>
    </source>
</evidence>